<dbReference type="GO" id="GO:0004455">
    <property type="term" value="F:ketol-acid reductoisomerase activity"/>
    <property type="evidence" value="ECO:0007669"/>
    <property type="project" value="UniProtKB-UniRule"/>
</dbReference>
<evidence type="ECO:0000259" key="14">
    <source>
        <dbReference type="PROSITE" id="PS51850"/>
    </source>
</evidence>
<evidence type="ECO:0000256" key="1">
    <source>
        <dbReference type="ARBA" id="ARBA00002172"/>
    </source>
</evidence>
<dbReference type="NCBIfam" id="TIGR00465">
    <property type="entry name" value="ilvC"/>
    <property type="match status" value="1"/>
</dbReference>
<comment type="catalytic activity">
    <reaction evidence="12">
        <text>(2R,3R)-2,3-dihydroxy-3-methylpentanoate + NADP(+) = (S)-2-ethyl-2-hydroxy-3-oxobutanoate + NADPH + H(+)</text>
        <dbReference type="Rhea" id="RHEA:13493"/>
        <dbReference type="ChEBI" id="CHEBI:15378"/>
        <dbReference type="ChEBI" id="CHEBI:49256"/>
        <dbReference type="ChEBI" id="CHEBI:49258"/>
        <dbReference type="ChEBI" id="CHEBI:57783"/>
        <dbReference type="ChEBI" id="CHEBI:58349"/>
        <dbReference type="EC" id="1.1.1.86"/>
    </reaction>
</comment>
<keyword evidence="9 12" id="KW-0560">Oxidoreductase</keyword>
<dbReference type="GO" id="GO:0009099">
    <property type="term" value="P:L-valine biosynthetic process"/>
    <property type="evidence" value="ECO:0007669"/>
    <property type="project" value="UniProtKB-UniRule"/>
</dbReference>
<feature type="binding site" evidence="12">
    <location>
        <position position="137"/>
    </location>
    <ligand>
        <name>NADP(+)</name>
        <dbReference type="ChEBI" id="CHEBI:58349"/>
    </ligand>
</feature>
<evidence type="ECO:0000256" key="12">
    <source>
        <dbReference type="HAMAP-Rule" id="MF_00435"/>
    </source>
</evidence>
<feature type="binding site" evidence="12 13">
    <location>
        <position position="255"/>
    </location>
    <ligand>
        <name>substrate</name>
    </ligand>
</feature>
<dbReference type="Gene3D" id="3.40.50.720">
    <property type="entry name" value="NAD(P)-binding Rossmann-like Domain"/>
    <property type="match status" value="1"/>
</dbReference>
<evidence type="ECO:0000256" key="13">
    <source>
        <dbReference type="PROSITE-ProRule" id="PRU01198"/>
    </source>
</evidence>
<dbReference type="PANTHER" id="PTHR21371">
    <property type="entry name" value="KETOL-ACID REDUCTOISOMERASE, MITOCHONDRIAL"/>
    <property type="match status" value="1"/>
</dbReference>
<dbReference type="InterPro" id="IPR014359">
    <property type="entry name" value="KARI_prok"/>
</dbReference>
<feature type="binding site" evidence="12 13">
    <location>
        <position position="198"/>
    </location>
    <ligand>
        <name>Mg(2+)</name>
        <dbReference type="ChEBI" id="CHEBI:18420"/>
        <label>1</label>
    </ligand>
</feature>
<comment type="caution">
    <text evidence="16">The sequence shown here is derived from an EMBL/GenBank/DDBJ whole genome shotgun (WGS) entry which is preliminary data.</text>
</comment>
<dbReference type="InterPro" id="IPR013116">
    <property type="entry name" value="KARI_N"/>
</dbReference>
<dbReference type="EMBL" id="QUQO01000001">
    <property type="protein sequence ID" value="RFB06040.1"/>
    <property type="molecule type" value="Genomic_DNA"/>
</dbReference>
<evidence type="ECO:0000256" key="4">
    <source>
        <dbReference type="ARBA" id="ARBA00010318"/>
    </source>
</evidence>
<keyword evidence="8 12" id="KW-0521">NADP</keyword>
<keyword evidence="7 12" id="KW-0460">Magnesium</keyword>
<dbReference type="UniPathway" id="UPA00047">
    <property type="reaction ID" value="UER00056"/>
</dbReference>
<keyword evidence="6 12" id="KW-0479">Metal-binding</keyword>
<organism evidence="16 17">
    <name type="scientific">Parvularcula marina</name>
    <dbReference type="NCBI Taxonomy" id="2292771"/>
    <lineage>
        <taxon>Bacteria</taxon>
        <taxon>Pseudomonadati</taxon>
        <taxon>Pseudomonadota</taxon>
        <taxon>Alphaproteobacteria</taxon>
        <taxon>Parvularculales</taxon>
        <taxon>Parvularculaceae</taxon>
        <taxon>Parvularcula</taxon>
    </lineage>
</organism>
<dbReference type="InterPro" id="IPR000506">
    <property type="entry name" value="KARI_C"/>
</dbReference>
<evidence type="ECO:0000313" key="17">
    <source>
        <dbReference type="Proteomes" id="UP000264589"/>
    </source>
</evidence>
<dbReference type="GO" id="GO:0050661">
    <property type="term" value="F:NADP binding"/>
    <property type="evidence" value="ECO:0007669"/>
    <property type="project" value="InterPro"/>
</dbReference>
<dbReference type="AlphaFoldDB" id="A0A371RKQ1"/>
<dbReference type="SUPFAM" id="SSF48179">
    <property type="entry name" value="6-phosphogluconate dehydrogenase C-terminal domain-like"/>
    <property type="match status" value="1"/>
</dbReference>
<dbReference type="PIRSF" id="PIRSF000116">
    <property type="entry name" value="IlvC_gammaproteo"/>
    <property type="match status" value="1"/>
</dbReference>
<feature type="binding site" evidence="12 13">
    <location>
        <position position="194"/>
    </location>
    <ligand>
        <name>Mg(2+)</name>
        <dbReference type="ChEBI" id="CHEBI:18420"/>
        <label>2</label>
    </ligand>
</feature>
<keyword evidence="17" id="KW-1185">Reference proteome</keyword>
<evidence type="ECO:0000256" key="11">
    <source>
        <dbReference type="ARBA" id="ARBA00049021"/>
    </source>
</evidence>
<evidence type="ECO:0000313" key="16">
    <source>
        <dbReference type="EMBL" id="RFB06040.1"/>
    </source>
</evidence>
<dbReference type="GO" id="GO:0016853">
    <property type="term" value="F:isomerase activity"/>
    <property type="evidence" value="ECO:0007669"/>
    <property type="project" value="UniProtKB-KW"/>
</dbReference>
<comment type="pathway">
    <text evidence="3 12">Amino-acid biosynthesis; L-isoleucine biosynthesis; L-isoleucine from 2-oxobutanoate: step 2/4.</text>
</comment>
<comment type="caution">
    <text evidence="12">Lacks conserved residue(s) required for the propagation of feature annotation.</text>
</comment>
<dbReference type="InterPro" id="IPR008927">
    <property type="entry name" value="6-PGluconate_DH-like_C_sf"/>
</dbReference>
<feature type="binding site" evidence="12">
    <location>
        <position position="56"/>
    </location>
    <ligand>
        <name>NADP(+)</name>
        <dbReference type="ChEBI" id="CHEBI:58349"/>
    </ligand>
</feature>
<accession>A0A371RKQ1</accession>
<name>A0A371RKQ1_9PROT</name>
<evidence type="ECO:0000259" key="15">
    <source>
        <dbReference type="PROSITE" id="PS51851"/>
    </source>
</evidence>
<comment type="function">
    <text evidence="1 12">Involved in the biosynthesis of branched-chain amino acids (BCAA). Catalyzes an alkyl-migration followed by a ketol-acid reduction of (S)-2-acetolactate (S2AL) to yield (R)-2,3-dihydroxy-isovalerate. In the isomerase reaction, S2AL is rearranged via a Mg-dependent methyl migration to produce 3-hydroxy-3-methyl-2-ketobutyrate (HMKB). In the reductase reaction, this 2-ketoacid undergoes a metal-dependent reduction by NADPH to yield (R)-2,3-dihydroxy-isovalerate.</text>
</comment>
<dbReference type="HAMAP" id="MF_00435">
    <property type="entry name" value="IlvC"/>
    <property type="match status" value="1"/>
</dbReference>
<dbReference type="PROSITE" id="PS51851">
    <property type="entry name" value="KARI_C"/>
    <property type="match status" value="1"/>
</dbReference>
<keyword evidence="5 12" id="KW-0028">Amino-acid biosynthesis</keyword>
<dbReference type="FunFam" id="3.40.50.720:FF:000023">
    <property type="entry name" value="Ketol-acid reductoisomerase (NADP(+))"/>
    <property type="match status" value="1"/>
</dbReference>
<comment type="similarity">
    <text evidence="4 12 13">Belongs to the ketol-acid reductoisomerase family.</text>
</comment>
<feature type="binding site" evidence="12">
    <location>
        <begin position="28"/>
        <end position="31"/>
    </location>
    <ligand>
        <name>NADP(+)</name>
        <dbReference type="ChEBI" id="CHEBI:58349"/>
    </ligand>
</feature>
<proteinExistence type="inferred from homology"/>
<dbReference type="NCBIfam" id="NF004017">
    <property type="entry name" value="PRK05479.1"/>
    <property type="match status" value="1"/>
</dbReference>
<feature type="binding site" evidence="12 13">
    <location>
        <position position="234"/>
    </location>
    <ligand>
        <name>Mg(2+)</name>
        <dbReference type="ChEBI" id="CHEBI:18420"/>
        <label>2</label>
    </ligand>
</feature>
<dbReference type="UniPathway" id="UPA00049">
    <property type="reaction ID" value="UER00060"/>
</dbReference>
<keyword evidence="16" id="KW-0413">Isomerase</keyword>
<evidence type="ECO:0000256" key="2">
    <source>
        <dbReference type="ARBA" id="ARBA00004864"/>
    </source>
</evidence>
<dbReference type="EC" id="1.1.1.86" evidence="12"/>
<feature type="active site" evidence="12">
    <location>
        <position position="111"/>
    </location>
</feature>
<evidence type="ECO:0000256" key="7">
    <source>
        <dbReference type="ARBA" id="ARBA00022842"/>
    </source>
</evidence>
<dbReference type="RefSeq" id="WP_116392673.1">
    <property type="nucleotide sequence ID" value="NZ_CAXQPM010000004.1"/>
</dbReference>
<dbReference type="Gene3D" id="6.10.240.10">
    <property type="match status" value="1"/>
</dbReference>
<dbReference type="Pfam" id="PF01450">
    <property type="entry name" value="KARI_C"/>
    <property type="match status" value="1"/>
</dbReference>
<comment type="catalytic activity">
    <reaction evidence="11 12">
        <text>(2R)-2,3-dihydroxy-3-methylbutanoate + NADP(+) = (2S)-2-acetolactate + NADPH + H(+)</text>
        <dbReference type="Rhea" id="RHEA:22068"/>
        <dbReference type="ChEBI" id="CHEBI:15378"/>
        <dbReference type="ChEBI" id="CHEBI:49072"/>
        <dbReference type="ChEBI" id="CHEBI:57783"/>
        <dbReference type="ChEBI" id="CHEBI:58349"/>
        <dbReference type="ChEBI" id="CHEBI:58476"/>
        <dbReference type="EC" id="1.1.1.86"/>
    </reaction>
</comment>
<protein>
    <recommendedName>
        <fullName evidence="12">Ketol-acid reductoisomerase (NADP(+))</fullName>
        <shortName evidence="12">KARI</shortName>
        <ecNumber evidence="12">1.1.1.86</ecNumber>
    </recommendedName>
    <alternativeName>
        <fullName evidence="12">Acetohydroxy-acid isomeroreductase</fullName>
        <shortName evidence="12">AHIR</shortName>
    </alternativeName>
    <alternativeName>
        <fullName evidence="12">Alpha-keto-beta-hydroxylacyl reductoisomerase</fullName>
    </alternativeName>
</protein>
<evidence type="ECO:0000256" key="5">
    <source>
        <dbReference type="ARBA" id="ARBA00022605"/>
    </source>
</evidence>
<gene>
    <name evidence="12" type="primary">ilvC</name>
    <name evidence="16" type="ORF">DX908_12680</name>
</gene>
<evidence type="ECO:0000256" key="6">
    <source>
        <dbReference type="ARBA" id="ARBA00022723"/>
    </source>
</evidence>
<reference evidence="16 17" key="1">
    <citation type="submission" date="2018-08" db="EMBL/GenBank/DDBJ databases">
        <title>Parvularcula sp. SM1705, isolated from surface water of the South Sea China.</title>
        <authorList>
            <person name="Sun L."/>
        </authorList>
    </citation>
    <scope>NUCLEOTIDE SEQUENCE [LARGE SCALE GENOMIC DNA]</scope>
    <source>
        <strain evidence="16 17">SM1705</strain>
    </source>
</reference>
<dbReference type="InterPro" id="IPR036291">
    <property type="entry name" value="NAD(P)-bd_dom_sf"/>
</dbReference>
<feature type="domain" description="KARI C-terminal knotted" evidence="15">
    <location>
        <begin position="186"/>
        <end position="331"/>
    </location>
</feature>
<dbReference type="PANTHER" id="PTHR21371:SF1">
    <property type="entry name" value="KETOL-ACID REDUCTOISOMERASE, MITOCHONDRIAL"/>
    <property type="match status" value="1"/>
</dbReference>
<feature type="binding site" evidence="12">
    <location>
        <position position="51"/>
    </location>
    <ligand>
        <name>NADP(+)</name>
        <dbReference type="ChEBI" id="CHEBI:58349"/>
    </ligand>
</feature>
<dbReference type="FunCoup" id="A0A371RKQ1">
    <property type="interactions" value="499"/>
</dbReference>
<comment type="cofactor">
    <cofactor evidence="12">
        <name>Mg(2+)</name>
        <dbReference type="ChEBI" id="CHEBI:18420"/>
    </cofactor>
    <text evidence="12">Binds 2 magnesium ions per subunit.</text>
</comment>
<feature type="domain" description="KARI N-terminal Rossmann" evidence="14">
    <location>
        <begin position="5"/>
        <end position="185"/>
    </location>
</feature>
<dbReference type="InterPro" id="IPR013023">
    <property type="entry name" value="KARI"/>
</dbReference>
<dbReference type="PROSITE" id="PS51850">
    <property type="entry name" value="KARI_N"/>
    <property type="match status" value="1"/>
</dbReference>
<comment type="pathway">
    <text evidence="2 12">Amino-acid biosynthesis; L-valine biosynthesis; L-valine from pyruvate: step 2/4.</text>
</comment>
<dbReference type="OrthoDB" id="9804088at2"/>
<keyword evidence="10 12" id="KW-0100">Branched-chain amino acid biosynthesis</keyword>
<feature type="binding site" evidence="12 13">
    <location>
        <position position="194"/>
    </location>
    <ligand>
        <name>Mg(2+)</name>
        <dbReference type="ChEBI" id="CHEBI:18420"/>
        <label>1</label>
    </ligand>
</feature>
<sequence length="340" mass="37219">MSEELRVFTKDDVKPGTLTDKTIAIVGYGSQGRAHAQNLRESGFDVIIGARKGGKSHQLAEEDGFRVLDIASAAKEADFIALTAPDMAHKEIFENHVAPNLSAGKTLMFAHGFSVIYGQVRPPKDVDVIMVAPKGPGDLVRREYQRGRGVPCLFAVEQDASGEATQRALSYADGLGGTAAAIFETTFRDETETDLFGEQAVLCGGVTELIIAGYETLVEAGYPSELAYYECFHELKLIVDLLHEGGMKKMYEFISETATFGDLRSGPRVVNADAKAKMKDVLDEIRSGTFANDWILENQAGKARYSSMLRQKTEHDMEKVGDRMRSMMTWLGGDKNNSGD</sequence>
<dbReference type="Pfam" id="PF07991">
    <property type="entry name" value="KARI_N"/>
    <property type="match status" value="1"/>
</dbReference>
<dbReference type="GO" id="GO:0000287">
    <property type="term" value="F:magnesium ion binding"/>
    <property type="evidence" value="ECO:0007669"/>
    <property type="project" value="UniProtKB-UniRule"/>
</dbReference>
<dbReference type="GO" id="GO:0009097">
    <property type="term" value="P:isoleucine biosynthetic process"/>
    <property type="evidence" value="ECO:0007669"/>
    <property type="project" value="UniProtKB-UniRule"/>
</dbReference>
<feature type="binding site" evidence="12 13">
    <location>
        <position position="230"/>
    </location>
    <ligand>
        <name>Mg(2+)</name>
        <dbReference type="ChEBI" id="CHEBI:18420"/>
        <label>2</label>
    </ligand>
</feature>
<dbReference type="Proteomes" id="UP000264589">
    <property type="component" value="Unassembled WGS sequence"/>
</dbReference>
<evidence type="ECO:0000256" key="9">
    <source>
        <dbReference type="ARBA" id="ARBA00023002"/>
    </source>
</evidence>
<evidence type="ECO:0000256" key="10">
    <source>
        <dbReference type="ARBA" id="ARBA00023304"/>
    </source>
</evidence>
<dbReference type="SUPFAM" id="SSF51735">
    <property type="entry name" value="NAD(P)-binding Rossmann-fold domains"/>
    <property type="match status" value="1"/>
</dbReference>
<evidence type="ECO:0000256" key="8">
    <source>
        <dbReference type="ARBA" id="ARBA00022857"/>
    </source>
</evidence>
<evidence type="ECO:0000256" key="3">
    <source>
        <dbReference type="ARBA" id="ARBA00004885"/>
    </source>
</evidence>
<dbReference type="InParanoid" id="A0A371RKQ1"/>